<evidence type="ECO:0000313" key="1">
    <source>
        <dbReference type="EMBL" id="KRM86328.1"/>
    </source>
</evidence>
<protein>
    <recommendedName>
        <fullName evidence="3">AraC family transcriptional regulator</fullName>
    </recommendedName>
</protein>
<sequence>MLAQSVLKLLQKPNSIEIEQKKNAHYLEEMPTNAISQELSQQKKYKVLNNYFFKNKDIYISKHNRFAPYPTHSHTFLEINYLLKG</sequence>
<dbReference type="PATRIC" id="fig|1133569.4.peg.1807"/>
<evidence type="ECO:0000313" key="2">
    <source>
        <dbReference type="Proteomes" id="UP000051576"/>
    </source>
</evidence>
<dbReference type="Proteomes" id="UP000051576">
    <property type="component" value="Unassembled WGS sequence"/>
</dbReference>
<proteinExistence type="predicted"/>
<gene>
    <name evidence="1" type="ORF">FD21_GL001661</name>
</gene>
<keyword evidence="2" id="KW-1185">Reference proteome</keyword>
<reference evidence="1 2" key="1">
    <citation type="journal article" date="2015" name="Genome Announc.">
        <title>Expanding the biotechnology potential of lactobacilli through comparative genomics of 213 strains and associated genera.</title>
        <authorList>
            <person name="Sun Z."/>
            <person name="Harris H.M."/>
            <person name="McCann A."/>
            <person name="Guo C."/>
            <person name="Argimon S."/>
            <person name="Zhang W."/>
            <person name="Yang X."/>
            <person name="Jeffery I.B."/>
            <person name="Cooney J.C."/>
            <person name="Kagawa T.F."/>
            <person name="Liu W."/>
            <person name="Song Y."/>
            <person name="Salvetti E."/>
            <person name="Wrobel A."/>
            <person name="Rasinkangas P."/>
            <person name="Parkhill J."/>
            <person name="Rea M.C."/>
            <person name="O'Sullivan O."/>
            <person name="Ritari J."/>
            <person name="Douillard F.P."/>
            <person name="Paul Ross R."/>
            <person name="Yang R."/>
            <person name="Briner A.E."/>
            <person name="Felis G.E."/>
            <person name="de Vos W.M."/>
            <person name="Barrangou R."/>
            <person name="Klaenhammer T.R."/>
            <person name="Caufield P.W."/>
            <person name="Cui Y."/>
            <person name="Zhang H."/>
            <person name="O'Toole P.W."/>
        </authorList>
    </citation>
    <scope>NUCLEOTIDE SEQUENCE [LARGE SCALE GENOMIC DNA]</scope>
    <source>
        <strain evidence="1 2">DSM 20605</strain>
    </source>
</reference>
<organism evidence="1 2">
    <name type="scientific">Liquorilactobacillus vini DSM 20605</name>
    <dbReference type="NCBI Taxonomy" id="1133569"/>
    <lineage>
        <taxon>Bacteria</taxon>
        <taxon>Bacillati</taxon>
        <taxon>Bacillota</taxon>
        <taxon>Bacilli</taxon>
        <taxon>Lactobacillales</taxon>
        <taxon>Lactobacillaceae</taxon>
        <taxon>Liquorilactobacillus</taxon>
    </lineage>
</organism>
<dbReference type="eggNOG" id="COG0662">
    <property type="taxonomic scope" value="Bacteria"/>
</dbReference>
<evidence type="ECO:0008006" key="3">
    <source>
        <dbReference type="Google" id="ProtNLM"/>
    </source>
</evidence>
<dbReference type="EMBL" id="AYYX01000053">
    <property type="protein sequence ID" value="KRM86328.1"/>
    <property type="molecule type" value="Genomic_DNA"/>
</dbReference>
<dbReference type="RefSeq" id="WP_235720457.1">
    <property type="nucleotide sequence ID" value="NZ_AHYZ01000188.1"/>
</dbReference>
<accession>A0A0R2C3Y8</accession>
<name>A0A0R2C3Y8_9LACO</name>
<dbReference type="STRING" id="1133569.FD21_GL001661"/>
<comment type="caution">
    <text evidence="1">The sequence shown here is derived from an EMBL/GenBank/DDBJ whole genome shotgun (WGS) entry which is preliminary data.</text>
</comment>
<dbReference type="AlphaFoldDB" id="A0A0R2C3Y8"/>